<dbReference type="PROSITE" id="PS00676">
    <property type="entry name" value="SIGMA54_INTERACT_2"/>
    <property type="match status" value="1"/>
</dbReference>
<dbReference type="EMBL" id="BGOW01000033">
    <property type="protein sequence ID" value="GCB02036.1"/>
    <property type="molecule type" value="Genomic_DNA"/>
</dbReference>
<evidence type="ECO:0000259" key="6">
    <source>
        <dbReference type="PROSITE" id="PS50045"/>
    </source>
</evidence>
<evidence type="ECO:0000256" key="3">
    <source>
        <dbReference type="ARBA" id="ARBA00023015"/>
    </source>
</evidence>
<keyword evidence="2" id="KW-0067">ATP-binding</keyword>
<dbReference type="InterPro" id="IPR002078">
    <property type="entry name" value="Sigma_54_int"/>
</dbReference>
<accession>A0A401JZR5</accession>
<sequence>MPDKLFSHLNPILFLQTFVAQSVEVSAKMGGGNGNDRLNYIEQLGLTASGCFETAYRQELAQDGPLDHDKYADMIVEIKNKIGGNFSRASSEPDMVRVVNTRCPFGDAVMQAPELCKMTSSVFGGIAARNFGYAKVILDKRIAVGDGMCEARIYTDPRIAADFEGDEYHREQGVIRGRGATVKAQIIRERRDGKVWCGASPNQPENADKPFIVAKSPAMLNALETIKVVAPTTATVLITGETGVGKEVIARRIHALSERWNRNFVAVNCGAIPENLVETTLFGHERGAFTGAYEVHHGLFEQAEGGSLFLDEIDSLPLAAQARLLRVLQGGEFERVGGKQRLSANVRVIAAAGTRLDKFIAEGTFRMDLYYRINVVPILLPPLRERCEDILPLVNHILAQLSTKYNKVIKALSAAAIARVMQYDWPGNVRELENVLERSFLFSPGPIMTELLLPKTGSDAPASAMQAADLSLKEAKQRAGEQVEALILRQALSRFHGNVSEVAKSLGVTPRAIHQKLNLHSMDPNSYRSQVRLKVVHMDKGK</sequence>
<dbReference type="Pfam" id="PF02954">
    <property type="entry name" value="HTH_8"/>
    <property type="match status" value="1"/>
</dbReference>
<dbReference type="SUPFAM" id="SSF52540">
    <property type="entry name" value="P-loop containing nucleoside triphosphate hydrolases"/>
    <property type="match status" value="1"/>
</dbReference>
<dbReference type="Gene3D" id="1.10.10.60">
    <property type="entry name" value="Homeodomain-like"/>
    <property type="match status" value="1"/>
</dbReference>
<dbReference type="InterPro" id="IPR002197">
    <property type="entry name" value="HTH_Fis"/>
</dbReference>
<dbReference type="InterPro" id="IPR025943">
    <property type="entry name" value="Sigma_54_int_dom_ATP-bd_2"/>
</dbReference>
<evidence type="ECO:0000256" key="2">
    <source>
        <dbReference type="ARBA" id="ARBA00022840"/>
    </source>
</evidence>
<keyword evidence="3" id="KW-0805">Transcription regulation</keyword>
<dbReference type="InterPro" id="IPR025944">
    <property type="entry name" value="Sigma_54_int_dom_CS"/>
</dbReference>
<dbReference type="InterPro" id="IPR025662">
    <property type="entry name" value="Sigma_54_int_dom_ATP-bd_1"/>
</dbReference>
<dbReference type="GO" id="GO:0006355">
    <property type="term" value="P:regulation of DNA-templated transcription"/>
    <property type="evidence" value="ECO:0007669"/>
    <property type="project" value="InterPro"/>
</dbReference>
<dbReference type="GO" id="GO:0005524">
    <property type="term" value="F:ATP binding"/>
    <property type="evidence" value="ECO:0007669"/>
    <property type="project" value="UniProtKB-KW"/>
</dbReference>
<evidence type="ECO:0000313" key="7">
    <source>
        <dbReference type="EMBL" id="GCB02036.1"/>
    </source>
</evidence>
<dbReference type="FunFam" id="3.40.50.300:FF:000006">
    <property type="entry name" value="DNA-binding transcriptional regulator NtrC"/>
    <property type="match status" value="1"/>
</dbReference>
<protein>
    <submittedName>
        <fullName evidence="7">Sigma-54 dependent transcriptional regulator</fullName>
    </submittedName>
</protein>
<dbReference type="Gene3D" id="1.10.8.60">
    <property type="match status" value="1"/>
</dbReference>
<dbReference type="InterPro" id="IPR058031">
    <property type="entry name" value="AAA_lid_NorR"/>
</dbReference>
<name>A0A401JZR5_9PROT</name>
<dbReference type="InterPro" id="IPR003593">
    <property type="entry name" value="AAA+_ATPase"/>
</dbReference>
<dbReference type="PROSITE" id="PS00688">
    <property type="entry name" value="SIGMA54_INTERACT_3"/>
    <property type="match status" value="1"/>
</dbReference>
<dbReference type="PANTHER" id="PTHR32071">
    <property type="entry name" value="TRANSCRIPTIONAL REGULATORY PROTEIN"/>
    <property type="match status" value="1"/>
</dbReference>
<dbReference type="GO" id="GO:0043565">
    <property type="term" value="F:sequence-specific DNA binding"/>
    <property type="evidence" value="ECO:0007669"/>
    <property type="project" value="InterPro"/>
</dbReference>
<keyword evidence="4" id="KW-0238">DNA-binding</keyword>
<dbReference type="SMART" id="SM00382">
    <property type="entry name" value="AAA"/>
    <property type="match status" value="1"/>
</dbReference>
<dbReference type="RefSeq" id="WP_223247856.1">
    <property type="nucleotide sequence ID" value="NZ_BGOW01000033.1"/>
</dbReference>
<dbReference type="Gene3D" id="3.40.50.300">
    <property type="entry name" value="P-loop containing nucleotide triphosphate hydrolases"/>
    <property type="match status" value="1"/>
</dbReference>
<proteinExistence type="predicted"/>
<evidence type="ECO:0000256" key="1">
    <source>
        <dbReference type="ARBA" id="ARBA00022741"/>
    </source>
</evidence>
<comment type="caution">
    <text evidence="7">The sequence shown here is derived from an EMBL/GenBank/DDBJ whole genome shotgun (WGS) entry which is preliminary data.</text>
</comment>
<reference evidence="7 8" key="1">
    <citation type="journal article" date="2019" name="Front. Microbiol.">
        <title>Genomes of Neutrophilic Sulfur-Oxidizing Chemolithoautotrophs Representing 9 Proteobacterial Species From 8 Genera.</title>
        <authorList>
            <person name="Watanabe T."/>
            <person name="Kojima H."/>
            <person name="Umezawa K."/>
            <person name="Hori C."/>
            <person name="Takasuka T.E."/>
            <person name="Kato Y."/>
            <person name="Fukui M."/>
        </authorList>
    </citation>
    <scope>NUCLEOTIDE SEQUENCE [LARGE SCALE GENOMIC DNA]</scope>
    <source>
        <strain evidence="7 8">TTN</strain>
    </source>
</reference>
<feature type="domain" description="Sigma-54 factor interaction" evidence="6">
    <location>
        <begin position="212"/>
        <end position="441"/>
    </location>
</feature>
<dbReference type="Proteomes" id="UP000286806">
    <property type="component" value="Unassembled WGS sequence"/>
</dbReference>
<dbReference type="PROSITE" id="PS50045">
    <property type="entry name" value="SIGMA54_INTERACT_4"/>
    <property type="match status" value="1"/>
</dbReference>
<dbReference type="PROSITE" id="PS00675">
    <property type="entry name" value="SIGMA54_INTERACT_1"/>
    <property type="match status" value="1"/>
</dbReference>
<dbReference type="Pfam" id="PF00158">
    <property type="entry name" value="Sigma54_activat"/>
    <property type="match status" value="1"/>
</dbReference>
<evidence type="ECO:0000256" key="4">
    <source>
        <dbReference type="ARBA" id="ARBA00023125"/>
    </source>
</evidence>
<keyword evidence="8" id="KW-1185">Reference proteome</keyword>
<organism evidence="7 8">
    <name type="scientific">Sulfuriferula multivorans</name>
    <dbReference type="NCBI Taxonomy" id="1559896"/>
    <lineage>
        <taxon>Bacteria</taxon>
        <taxon>Pseudomonadati</taxon>
        <taxon>Pseudomonadota</taxon>
        <taxon>Betaproteobacteria</taxon>
        <taxon>Nitrosomonadales</taxon>
        <taxon>Sulfuricellaceae</taxon>
        <taxon>Sulfuriferula</taxon>
    </lineage>
</organism>
<keyword evidence="5" id="KW-0804">Transcription</keyword>
<dbReference type="AlphaFoldDB" id="A0A401JZR5"/>
<dbReference type="SUPFAM" id="SSF46689">
    <property type="entry name" value="Homeodomain-like"/>
    <property type="match status" value="1"/>
</dbReference>
<dbReference type="InterPro" id="IPR027417">
    <property type="entry name" value="P-loop_NTPase"/>
</dbReference>
<evidence type="ECO:0000313" key="8">
    <source>
        <dbReference type="Proteomes" id="UP000286806"/>
    </source>
</evidence>
<dbReference type="Pfam" id="PF18546">
    <property type="entry name" value="MetOD1"/>
    <property type="match status" value="1"/>
</dbReference>
<dbReference type="Pfam" id="PF25601">
    <property type="entry name" value="AAA_lid_14"/>
    <property type="match status" value="1"/>
</dbReference>
<keyword evidence="1" id="KW-0547">Nucleotide-binding</keyword>
<dbReference type="CDD" id="cd00009">
    <property type="entry name" value="AAA"/>
    <property type="match status" value="1"/>
</dbReference>
<gene>
    <name evidence="7" type="ORF">SFMTTN_2852</name>
</gene>
<dbReference type="InterPro" id="IPR041359">
    <property type="entry name" value="MetOD1"/>
</dbReference>
<dbReference type="InterPro" id="IPR009057">
    <property type="entry name" value="Homeodomain-like_sf"/>
</dbReference>
<evidence type="ECO:0000256" key="5">
    <source>
        <dbReference type="ARBA" id="ARBA00023163"/>
    </source>
</evidence>